<dbReference type="Proteomes" id="UP000028091">
    <property type="component" value="Unassembled WGS sequence"/>
</dbReference>
<dbReference type="eggNOG" id="COG1671">
    <property type="taxonomic scope" value="Bacteria"/>
</dbReference>
<evidence type="ECO:0000256" key="1">
    <source>
        <dbReference type="ARBA" id="ARBA00008522"/>
    </source>
</evidence>
<evidence type="ECO:0000313" key="4">
    <source>
        <dbReference type="Proteomes" id="UP000028091"/>
    </source>
</evidence>
<reference evidence="3 4" key="1">
    <citation type="submission" date="2012-09" db="EMBL/GenBank/DDBJ databases">
        <title>Genome Sequence of Bacillus sp. DW5-4.</title>
        <authorList>
            <person name="Lai Q."/>
            <person name="Liu Y."/>
            <person name="Shao Z."/>
        </authorList>
    </citation>
    <scope>NUCLEOTIDE SEQUENCE [LARGE SCALE GENOMIC DNA]</scope>
    <source>
        <strain evidence="3 4">DW5-4</strain>
    </source>
</reference>
<dbReference type="AlphaFoldDB" id="A0A081LCT8"/>
<evidence type="ECO:0000256" key="2">
    <source>
        <dbReference type="HAMAP-Rule" id="MF_00489"/>
    </source>
</evidence>
<accession>A0A081LCT8</accession>
<evidence type="ECO:0000313" key="3">
    <source>
        <dbReference type="EMBL" id="KEP27064.1"/>
    </source>
</evidence>
<dbReference type="HAMAP" id="MF_00489">
    <property type="entry name" value="UPF0178"/>
    <property type="match status" value="1"/>
</dbReference>
<organism evidence="3 4">
    <name type="scientific">Bacillus zhangzhouensis</name>
    <dbReference type="NCBI Taxonomy" id="1178540"/>
    <lineage>
        <taxon>Bacteria</taxon>
        <taxon>Bacillati</taxon>
        <taxon>Bacillota</taxon>
        <taxon>Bacilli</taxon>
        <taxon>Bacillales</taxon>
        <taxon>Bacillaceae</taxon>
        <taxon>Bacillus</taxon>
    </lineage>
</organism>
<proteinExistence type="inferred from homology"/>
<dbReference type="PANTHER" id="PTHR35146:SF1">
    <property type="entry name" value="UPF0178 PROTEIN YAII"/>
    <property type="match status" value="1"/>
</dbReference>
<name>A0A081LCT8_9BACI</name>
<dbReference type="CDD" id="cd18720">
    <property type="entry name" value="PIN_YqxD-like"/>
    <property type="match status" value="1"/>
</dbReference>
<dbReference type="RefSeq" id="WP_034319506.1">
    <property type="nucleotide sequence ID" value="NZ_JAVIKA010000009.1"/>
</dbReference>
<dbReference type="EMBL" id="JOTP01000005">
    <property type="protein sequence ID" value="KEP27064.1"/>
    <property type="molecule type" value="Genomic_DNA"/>
</dbReference>
<dbReference type="NCBIfam" id="NF001095">
    <property type="entry name" value="PRK00124.1"/>
    <property type="match status" value="1"/>
</dbReference>
<keyword evidence="4" id="KW-1185">Reference proteome</keyword>
<comment type="similarity">
    <text evidence="1 2">Belongs to the UPF0178 family.</text>
</comment>
<comment type="caution">
    <text evidence="3">The sequence shown here is derived from an EMBL/GenBank/DDBJ whole genome shotgun (WGS) entry which is preliminary data.</text>
</comment>
<dbReference type="InterPro" id="IPR003791">
    <property type="entry name" value="UPF0178"/>
</dbReference>
<dbReference type="OrthoDB" id="9798918at2"/>
<sequence>MEGWRISHLNERKRERTIYVDADACPVKDEILSVASQFQVPVTFIASYEHFQTKRSPLEDWRFVDTHKEAADLVIANSVAAHDIVVTQDIGLASLLLPRHVIVLSERGRMYTNETIDFDLERRHVSSKQRRKGVYGKGPKKLLEEDKKRFIAQLQKILSNHEGFLN</sequence>
<dbReference type="Pfam" id="PF02639">
    <property type="entry name" value="DUF188"/>
    <property type="match status" value="1"/>
</dbReference>
<gene>
    <name evidence="3" type="ORF">BA70_15375</name>
</gene>
<protein>
    <recommendedName>
        <fullName evidence="2">UPF0178 protein BA70_15375</fullName>
    </recommendedName>
</protein>
<dbReference type="PANTHER" id="PTHR35146">
    <property type="entry name" value="UPF0178 PROTEIN YAII"/>
    <property type="match status" value="1"/>
</dbReference>